<accession>A0ABN1GJM3</accession>
<keyword evidence="4" id="KW-0547">Nucleotide-binding</keyword>
<evidence type="ECO:0000256" key="5">
    <source>
        <dbReference type="ARBA" id="ARBA00022777"/>
    </source>
</evidence>
<dbReference type="PANTHER" id="PTHR43289">
    <property type="entry name" value="MITOGEN-ACTIVATED PROTEIN KINASE KINASE KINASE 20-RELATED"/>
    <property type="match status" value="1"/>
</dbReference>
<dbReference type="InterPro" id="IPR011009">
    <property type="entry name" value="Kinase-like_dom_sf"/>
</dbReference>
<dbReference type="InterPro" id="IPR008271">
    <property type="entry name" value="Ser/Thr_kinase_AS"/>
</dbReference>
<evidence type="ECO:0000313" key="9">
    <source>
        <dbReference type="EMBL" id="GAA0612928.1"/>
    </source>
</evidence>
<reference evidence="9 10" key="1">
    <citation type="journal article" date="2019" name="Int. J. Syst. Evol. Microbiol.">
        <title>The Global Catalogue of Microorganisms (GCM) 10K type strain sequencing project: providing services to taxonomists for standard genome sequencing and annotation.</title>
        <authorList>
            <consortium name="The Broad Institute Genomics Platform"/>
            <consortium name="The Broad Institute Genome Sequencing Center for Infectious Disease"/>
            <person name="Wu L."/>
            <person name="Ma J."/>
        </authorList>
    </citation>
    <scope>NUCLEOTIDE SEQUENCE [LARGE SCALE GENOMIC DNA]</scope>
    <source>
        <strain evidence="9 10">JCM 10671</strain>
    </source>
</reference>
<evidence type="ECO:0000256" key="4">
    <source>
        <dbReference type="ARBA" id="ARBA00022741"/>
    </source>
</evidence>
<evidence type="ECO:0000256" key="1">
    <source>
        <dbReference type="ARBA" id="ARBA00012513"/>
    </source>
</evidence>
<evidence type="ECO:0000313" key="10">
    <source>
        <dbReference type="Proteomes" id="UP001500957"/>
    </source>
</evidence>
<feature type="compositionally biased region" description="Basic residues" evidence="7">
    <location>
        <begin position="281"/>
        <end position="295"/>
    </location>
</feature>
<sequence>MTHGNRTDSWDFEPGDEIVPGRTAVRRLGGGSRFEAYLAFDETLHSAVVAKVVRPDQVDDPRTLEALAREAEMATRLAHPSLVRAFATVPDGPRPHLVLEHLDGPRLSTLVRRYGPLPLEQALPLCLELCSVLHYLQAVDVVHLDVKPSNVVMGAPPRLIDLSIARSVGEAATLRQAIGTDAYMAPEQCDPTPETPVGPPADVWGLGATMYAALTGRPPRRDRPEPLPRSVPPVLAGHVLSCLDPDPAARPRPAELADRVEPLVAALPRPVLAGFLPKSRDRGRGRKNLVPVRRK</sequence>
<evidence type="ECO:0000256" key="3">
    <source>
        <dbReference type="ARBA" id="ARBA00022679"/>
    </source>
</evidence>
<keyword evidence="6" id="KW-0067">ATP-binding</keyword>
<dbReference type="EMBL" id="BAAAHE010000009">
    <property type="protein sequence ID" value="GAA0612928.1"/>
    <property type="molecule type" value="Genomic_DNA"/>
</dbReference>
<feature type="region of interest" description="Disordered" evidence="7">
    <location>
        <begin position="275"/>
        <end position="295"/>
    </location>
</feature>
<organism evidence="9 10">
    <name type="scientific">Sporichthya brevicatena</name>
    <dbReference type="NCBI Taxonomy" id="171442"/>
    <lineage>
        <taxon>Bacteria</taxon>
        <taxon>Bacillati</taxon>
        <taxon>Actinomycetota</taxon>
        <taxon>Actinomycetes</taxon>
        <taxon>Sporichthyales</taxon>
        <taxon>Sporichthyaceae</taxon>
        <taxon>Sporichthya</taxon>
    </lineage>
</organism>
<dbReference type="RefSeq" id="WP_344602965.1">
    <property type="nucleotide sequence ID" value="NZ_BAAAHE010000009.1"/>
</dbReference>
<feature type="domain" description="Protein kinase" evidence="8">
    <location>
        <begin position="22"/>
        <end position="264"/>
    </location>
</feature>
<dbReference type="CDD" id="cd14014">
    <property type="entry name" value="STKc_PknB_like"/>
    <property type="match status" value="1"/>
</dbReference>
<evidence type="ECO:0000256" key="7">
    <source>
        <dbReference type="SAM" id="MobiDB-lite"/>
    </source>
</evidence>
<dbReference type="EC" id="2.7.11.1" evidence="1"/>
<protein>
    <recommendedName>
        <fullName evidence="1">non-specific serine/threonine protein kinase</fullName>
        <ecNumber evidence="1">2.7.11.1</ecNumber>
    </recommendedName>
</protein>
<evidence type="ECO:0000256" key="2">
    <source>
        <dbReference type="ARBA" id="ARBA00022527"/>
    </source>
</evidence>
<dbReference type="Gene3D" id="3.30.200.20">
    <property type="entry name" value="Phosphorylase Kinase, domain 1"/>
    <property type="match status" value="1"/>
</dbReference>
<dbReference type="Gene3D" id="1.10.510.10">
    <property type="entry name" value="Transferase(Phosphotransferase) domain 1"/>
    <property type="match status" value="1"/>
</dbReference>
<dbReference type="PANTHER" id="PTHR43289:SF6">
    <property type="entry name" value="SERINE_THREONINE-PROTEIN KINASE NEKL-3"/>
    <property type="match status" value="1"/>
</dbReference>
<dbReference type="SUPFAM" id="SSF56112">
    <property type="entry name" value="Protein kinase-like (PK-like)"/>
    <property type="match status" value="1"/>
</dbReference>
<evidence type="ECO:0000256" key="6">
    <source>
        <dbReference type="ARBA" id="ARBA00022840"/>
    </source>
</evidence>
<gene>
    <name evidence="9" type="ORF">GCM10009547_13580</name>
</gene>
<dbReference type="Pfam" id="PF00069">
    <property type="entry name" value="Pkinase"/>
    <property type="match status" value="1"/>
</dbReference>
<name>A0ABN1GJM3_9ACTN</name>
<keyword evidence="10" id="KW-1185">Reference proteome</keyword>
<keyword evidence="5" id="KW-0418">Kinase</keyword>
<proteinExistence type="predicted"/>
<dbReference type="InterPro" id="IPR000719">
    <property type="entry name" value="Prot_kinase_dom"/>
</dbReference>
<keyword evidence="2" id="KW-0723">Serine/threonine-protein kinase</keyword>
<dbReference type="PROSITE" id="PS50011">
    <property type="entry name" value="PROTEIN_KINASE_DOM"/>
    <property type="match status" value="1"/>
</dbReference>
<comment type="caution">
    <text evidence="9">The sequence shown here is derived from an EMBL/GenBank/DDBJ whole genome shotgun (WGS) entry which is preliminary data.</text>
</comment>
<dbReference type="SMART" id="SM00220">
    <property type="entry name" value="S_TKc"/>
    <property type="match status" value="1"/>
</dbReference>
<evidence type="ECO:0000259" key="8">
    <source>
        <dbReference type="PROSITE" id="PS50011"/>
    </source>
</evidence>
<dbReference type="PROSITE" id="PS00108">
    <property type="entry name" value="PROTEIN_KINASE_ST"/>
    <property type="match status" value="1"/>
</dbReference>
<dbReference type="Proteomes" id="UP001500957">
    <property type="component" value="Unassembled WGS sequence"/>
</dbReference>
<keyword evidence="3" id="KW-0808">Transferase</keyword>